<accession>A0A7I7QQX7</accession>
<name>A0A7I7QQX7_9MYCO</name>
<evidence type="ECO:0000313" key="2">
    <source>
        <dbReference type="Proteomes" id="UP000467193"/>
    </source>
</evidence>
<gene>
    <name evidence="1" type="ORF">MSEDJ_28200</name>
</gene>
<dbReference type="EMBL" id="AP022588">
    <property type="protein sequence ID" value="BBY28724.1"/>
    <property type="molecule type" value="Genomic_DNA"/>
</dbReference>
<sequence length="59" mass="5893">MISNPFNGVVIPAGVLGVSWAPHVHAHAAAAAFAVAAPASMRKRRAATATLASVNRGSS</sequence>
<proteinExistence type="predicted"/>
<organism evidence="1 2">
    <name type="scientific">Mycolicibacterium sediminis</name>
    <dbReference type="NCBI Taxonomy" id="1286180"/>
    <lineage>
        <taxon>Bacteria</taxon>
        <taxon>Bacillati</taxon>
        <taxon>Actinomycetota</taxon>
        <taxon>Actinomycetes</taxon>
        <taxon>Mycobacteriales</taxon>
        <taxon>Mycobacteriaceae</taxon>
        <taxon>Mycolicibacterium</taxon>
    </lineage>
</organism>
<reference evidence="1 2" key="1">
    <citation type="journal article" date="2019" name="Emerg. Microbes Infect.">
        <title>Comprehensive subspecies identification of 175 nontuberculous mycobacteria species based on 7547 genomic profiles.</title>
        <authorList>
            <person name="Matsumoto Y."/>
            <person name="Kinjo T."/>
            <person name="Motooka D."/>
            <person name="Nabeya D."/>
            <person name="Jung N."/>
            <person name="Uechi K."/>
            <person name="Horii T."/>
            <person name="Iida T."/>
            <person name="Fujita J."/>
            <person name="Nakamura S."/>
        </authorList>
    </citation>
    <scope>NUCLEOTIDE SEQUENCE [LARGE SCALE GENOMIC DNA]</scope>
    <source>
        <strain evidence="1 2">JCM 17899</strain>
    </source>
</reference>
<keyword evidence="2" id="KW-1185">Reference proteome</keyword>
<dbReference type="KEGG" id="msei:MSEDJ_28200"/>
<evidence type="ECO:0000313" key="1">
    <source>
        <dbReference type="EMBL" id="BBY28724.1"/>
    </source>
</evidence>
<dbReference type="Proteomes" id="UP000467193">
    <property type="component" value="Chromosome"/>
</dbReference>
<dbReference type="AlphaFoldDB" id="A0A7I7QQX7"/>
<dbReference type="RefSeq" id="WP_163797595.1">
    <property type="nucleotide sequence ID" value="NZ_AP022588.1"/>
</dbReference>
<protein>
    <submittedName>
        <fullName evidence="1">Uncharacterized protein</fullName>
    </submittedName>
</protein>